<evidence type="ECO:0000256" key="1">
    <source>
        <dbReference type="ARBA" id="ARBA00004123"/>
    </source>
</evidence>
<keyword evidence="7" id="KW-0804">Transcription</keyword>
<dbReference type="Pfam" id="PF00096">
    <property type="entry name" value="zf-C2H2"/>
    <property type="match status" value="2"/>
</dbReference>
<dbReference type="InterPro" id="IPR013087">
    <property type="entry name" value="Znf_C2H2_type"/>
</dbReference>
<dbReference type="Gene3D" id="3.30.160.60">
    <property type="entry name" value="Classic Zinc Finger"/>
    <property type="match status" value="2"/>
</dbReference>
<evidence type="ECO:0000256" key="2">
    <source>
        <dbReference type="ARBA" id="ARBA00022723"/>
    </source>
</evidence>
<keyword evidence="12" id="KW-1185">Reference proteome</keyword>
<dbReference type="PANTHER" id="PTHR24394:SF48">
    <property type="entry name" value="ZINC FINGER PROTEIN 771"/>
    <property type="match status" value="1"/>
</dbReference>
<keyword evidence="5" id="KW-0862">Zinc</keyword>
<dbReference type="EMBL" id="KK119588">
    <property type="protein sequence ID" value="KFM76102.1"/>
    <property type="molecule type" value="Genomic_DNA"/>
</dbReference>
<dbReference type="FunFam" id="3.30.160.60:FF:001732">
    <property type="entry name" value="Zgc:162936"/>
    <property type="match status" value="1"/>
</dbReference>
<evidence type="ECO:0000313" key="11">
    <source>
        <dbReference type="EMBL" id="KFM76102.1"/>
    </source>
</evidence>
<protein>
    <submittedName>
        <fullName evidence="11">Zinc finger and BTB domain-containing protein 10</fullName>
    </submittedName>
</protein>
<evidence type="ECO:0000256" key="8">
    <source>
        <dbReference type="ARBA" id="ARBA00023242"/>
    </source>
</evidence>
<evidence type="ECO:0000256" key="3">
    <source>
        <dbReference type="ARBA" id="ARBA00022737"/>
    </source>
</evidence>
<dbReference type="GO" id="GO:0008270">
    <property type="term" value="F:zinc ion binding"/>
    <property type="evidence" value="ECO:0007669"/>
    <property type="project" value="UniProtKB-KW"/>
</dbReference>
<name>A0A087UFG3_STEMI</name>
<dbReference type="GO" id="GO:0045893">
    <property type="term" value="P:positive regulation of DNA-templated transcription"/>
    <property type="evidence" value="ECO:0007669"/>
    <property type="project" value="UniProtKB-ARBA"/>
</dbReference>
<reference evidence="11 12" key="1">
    <citation type="submission" date="2013-11" db="EMBL/GenBank/DDBJ databases">
        <title>Genome sequencing of Stegodyphus mimosarum.</title>
        <authorList>
            <person name="Bechsgaard J."/>
        </authorList>
    </citation>
    <scope>NUCLEOTIDE SEQUENCE [LARGE SCALE GENOMIC DNA]</scope>
</reference>
<dbReference type="GO" id="GO:0000981">
    <property type="term" value="F:DNA-binding transcription factor activity, RNA polymerase II-specific"/>
    <property type="evidence" value="ECO:0007669"/>
    <property type="project" value="TreeGrafter"/>
</dbReference>
<dbReference type="Proteomes" id="UP000054359">
    <property type="component" value="Unassembled WGS sequence"/>
</dbReference>
<keyword evidence="6" id="KW-0805">Transcription regulation</keyword>
<evidence type="ECO:0000256" key="7">
    <source>
        <dbReference type="ARBA" id="ARBA00023163"/>
    </source>
</evidence>
<evidence type="ECO:0000256" key="6">
    <source>
        <dbReference type="ARBA" id="ARBA00023015"/>
    </source>
</evidence>
<keyword evidence="2" id="KW-0479">Metal-binding</keyword>
<keyword evidence="3" id="KW-0677">Repeat</keyword>
<keyword evidence="8" id="KW-0539">Nucleus</keyword>
<dbReference type="AlphaFoldDB" id="A0A087UFG3"/>
<dbReference type="InterPro" id="IPR036236">
    <property type="entry name" value="Znf_C2H2_sf"/>
</dbReference>
<dbReference type="SMART" id="SM00355">
    <property type="entry name" value="ZnF_C2H2"/>
    <property type="match status" value="2"/>
</dbReference>
<dbReference type="PROSITE" id="PS50157">
    <property type="entry name" value="ZINC_FINGER_C2H2_2"/>
    <property type="match status" value="2"/>
</dbReference>
<evidence type="ECO:0000256" key="9">
    <source>
        <dbReference type="PROSITE-ProRule" id="PRU00042"/>
    </source>
</evidence>
<feature type="domain" description="C2H2-type" evidence="10">
    <location>
        <begin position="53"/>
        <end position="80"/>
    </location>
</feature>
<dbReference type="PROSITE" id="PS00028">
    <property type="entry name" value="ZINC_FINGER_C2H2_1"/>
    <property type="match status" value="1"/>
</dbReference>
<dbReference type="GO" id="GO:0005694">
    <property type="term" value="C:chromosome"/>
    <property type="evidence" value="ECO:0007669"/>
    <property type="project" value="UniProtKB-ARBA"/>
</dbReference>
<dbReference type="SUPFAM" id="SSF57667">
    <property type="entry name" value="beta-beta-alpha zinc fingers"/>
    <property type="match status" value="1"/>
</dbReference>
<dbReference type="PANTHER" id="PTHR24394">
    <property type="entry name" value="ZINC FINGER PROTEIN"/>
    <property type="match status" value="1"/>
</dbReference>
<feature type="domain" description="C2H2-type" evidence="10">
    <location>
        <begin position="81"/>
        <end position="108"/>
    </location>
</feature>
<dbReference type="STRING" id="407821.A0A087UFG3"/>
<evidence type="ECO:0000259" key="10">
    <source>
        <dbReference type="PROSITE" id="PS50157"/>
    </source>
</evidence>
<dbReference type="GO" id="GO:0043565">
    <property type="term" value="F:sequence-specific DNA binding"/>
    <property type="evidence" value="ECO:0007669"/>
    <property type="project" value="UniProtKB-ARBA"/>
</dbReference>
<dbReference type="OrthoDB" id="3561125at2759"/>
<organism evidence="11 12">
    <name type="scientific">Stegodyphus mimosarum</name>
    <name type="common">African social velvet spider</name>
    <dbReference type="NCBI Taxonomy" id="407821"/>
    <lineage>
        <taxon>Eukaryota</taxon>
        <taxon>Metazoa</taxon>
        <taxon>Ecdysozoa</taxon>
        <taxon>Arthropoda</taxon>
        <taxon>Chelicerata</taxon>
        <taxon>Arachnida</taxon>
        <taxon>Araneae</taxon>
        <taxon>Araneomorphae</taxon>
        <taxon>Entelegynae</taxon>
        <taxon>Eresoidea</taxon>
        <taxon>Eresidae</taxon>
        <taxon>Stegodyphus</taxon>
    </lineage>
</organism>
<keyword evidence="4 9" id="KW-0863">Zinc-finger</keyword>
<gene>
    <name evidence="11" type="ORF">X975_20540</name>
</gene>
<sequence>MYLYFGVVYEFSLILSNVFNKFYVAGASSEFLYNQRTAELTFTSPKKNSSGKYQCSTCFYSTNYLSNLKRHTIIHTGQCPFTCDICGRSFNQKDSLKRHFGIHIRSQTQRYKNETVINLLPKPLYDVQP</sequence>
<evidence type="ECO:0000313" key="12">
    <source>
        <dbReference type="Proteomes" id="UP000054359"/>
    </source>
</evidence>
<dbReference type="GO" id="GO:0005634">
    <property type="term" value="C:nucleus"/>
    <property type="evidence" value="ECO:0007669"/>
    <property type="project" value="UniProtKB-SubCell"/>
</dbReference>
<comment type="subcellular location">
    <subcellularLocation>
        <location evidence="1">Nucleus</location>
    </subcellularLocation>
</comment>
<evidence type="ECO:0000256" key="4">
    <source>
        <dbReference type="ARBA" id="ARBA00022771"/>
    </source>
</evidence>
<evidence type="ECO:0000256" key="5">
    <source>
        <dbReference type="ARBA" id="ARBA00022833"/>
    </source>
</evidence>
<accession>A0A087UFG3</accession>
<feature type="non-terminal residue" evidence="11">
    <location>
        <position position="129"/>
    </location>
</feature>
<proteinExistence type="predicted"/>